<comment type="caution">
    <text evidence="1">The sequence shown here is derived from an EMBL/GenBank/DDBJ whole genome shotgun (WGS) entry which is preliminary data.</text>
</comment>
<sequence>MGCTLVTWPIAQRWPDSFHVLGVESTDNCVTVLLLVARDHLDFRLLDPTFSVSCFQDKNSIIRLPQGCMEGSDGEQRAKPRNLIPKKRTDVAKFFLHQDYTYTLALSEQKRSLRHCCWERKVSSSIFPASQSGVQQKPHVRPWAVTKHLTSFSISP</sequence>
<evidence type="ECO:0000313" key="1">
    <source>
        <dbReference type="EMBL" id="OPJ72236.1"/>
    </source>
</evidence>
<gene>
    <name evidence="1" type="ORF">AV530_018698</name>
</gene>
<evidence type="ECO:0000313" key="2">
    <source>
        <dbReference type="Proteomes" id="UP000190648"/>
    </source>
</evidence>
<name>A0A1V4JJ76_PATFA</name>
<protein>
    <submittedName>
        <fullName evidence="1">Uncharacterized protein</fullName>
    </submittedName>
</protein>
<accession>A0A1V4JJ76</accession>
<organism evidence="1 2">
    <name type="scientific">Patagioenas fasciata monilis</name>
    <dbReference type="NCBI Taxonomy" id="372326"/>
    <lineage>
        <taxon>Eukaryota</taxon>
        <taxon>Metazoa</taxon>
        <taxon>Chordata</taxon>
        <taxon>Craniata</taxon>
        <taxon>Vertebrata</taxon>
        <taxon>Euteleostomi</taxon>
        <taxon>Archelosauria</taxon>
        <taxon>Archosauria</taxon>
        <taxon>Dinosauria</taxon>
        <taxon>Saurischia</taxon>
        <taxon>Theropoda</taxon>
        <taxon>Coelurosauria</taxon>
        <taxon>Aves</taxon>
        <taxon>Neognathae</taxon>
        <taxon>Neoaves</taxon>
        <taxon>Columbimorphae</taxon>
        <taxon>Columbiformes</taxon>
        <taxon>Columbidae</taxon>
        <taxon>Patagioenas</taxon>
    </lineage>
</organism>
<dbReference type="EMBL" id="LSYS01007194">
    <property type="protein sequence ID" value="OPJ72236.1"/>
    <property type="molecule type" value="Genomic_DNA"/>
</dbReference>
<reference evidence="1 2" key="1">
    <citation type="submission" date="2016-02" db="EMBL/GenBank/DDBJ databases">
        <title>Band-tailed pigeon sequencing and assembly.</title>
        <authorList>
            <person name="Soares A.E."/>
            <person name="Novak B.J."/>
            <person name="Rice E.S."/>
            <person name="O'Connell B."/>
            <person name="Chang D."/>
            <person name="Weber S."/>
            <person name="Shapiro B."/>
        </authorList>
    </citation>
    <scope>NUCLEOTIDE SEQUENCE [LARGE SCALE GENOMIC DNA]</scope>
    <source>
        <strain evidence="1">BTP2013</strain>
        <tissue evidence="1">Blood</tissue>
    </source>
</reference>
<proteinExistence type="predicted"/>
<dbReference type="AlphaFoldDB" id="A0A1V4JJ76"/>
<dbReference type="Proteomes" id="UP000190648">
    <property type="component" value="Unassembled WGS sequence"/>
</dbReference>
<keyword evidence="2" id="KW-1185">Reference proteome</keyword>